<reference evidence="7 8" key="1">
    <citation type="submission" date="2016-07" db="EMBL/GenBank/DDBJ databases">
        <title>Pervasive Adenine N6-methylation of Active Genes in Fungi.</title>
        <authorList>
            <consortium name="DOE Joint Genome Institute"/>
            <person name="Mondo S.J."/>
            <person name="Dannebaum R.O."/>
            <person name="Kuo R.C."/>
            <person name="Labutti K."/>
            <person name="Haridas S."/>
            <person name="Kuo A."/>
            <person name="Salamov A."/>
            <person name="Ahrendt S.R."/>
            <person name="Lipzen A."/>
            <person name="Sullivan W."/>
            <person name="Andreopoulos W.B."/>
            <person name="Clum A."/>
            <person name="Lindquist E."/>
            <person name="Daum C."/>
            <person name="Ramamoorthy G.K."/>
            <person name="Gryganskyi A."/>
            <person name="Culley D."/>
            <person name="Magnuson J.K."/>
            <person name="James T.Y."/>
            <person name="O'Malley M.A."/>
            <person name="Stajich J.E."/>
            <person name="Spatafora J.W."/>
            <person name="Visel A."/>
            <person name="Grigoriev I.V."/>
        </authorList>
    </citation>
    <scope>NUCLEOTIDE SEQUENCE [LARGE SCALE GENOMIC DNA]</scope>
    <source>
        <strain evidence="7 8">68-887.2</strain>
    </source>
</reference>
<dbReference type="STRING" id="71784.A0A1Y2BBC1"/>
<dbReference type="GO" id="GO:0006398">
    <property type="term" value="P:mRNA 3'-end processing by stem-loop binding and cleavage"/>
    <property type="evidence" value="ECO:0007669"/>
    <property type="project" value="InterPro"/>
</dbReference>
<keyword evidence="4" id="KW-0694">RNA-binding</keyword>
<dbReference type="InParanoid" id="A0A1Y2BBC1"/>
<dbReference type="SMART" id="SM01027">
    <property type="entry name" value="Beta-Casp"/>
    <property type="match status" value="1"/>
</dbReference>
<evidence type="ECO:0000256" key="5">
    <source>
        <dbReference type="SAM" id="MobiDB-lite"/>
    </source>
</evidence>
<feature type="compositionally biased region" description="Acidic residues" evidence="5">
    <location>
        <begin position="513"/>
        <end position="528"/>
    </location>
</feature>
<dbReference type="Proteomes" id="UP000193986">
    <property type="component" value="Unassembled WGS sequence"/>
</dbReference>
<dbReference type="PANTHER" id="PTHR45922:SF1">
    <property type="entry name" value="CLEAVAGE AND POLYADENYLATION SPECIFICITY FACTOR SUBUNIT 2"/>
    <property type="match status" value="1"/>
</dbReference>
<dbReference type="InterPro" id="IPR025069">
    <property type="entry name" value="Cpsf2_C"/>
</dbReference>
<dbReference type="Pfam" id="PF16661">
    <property type="entry name" value="Lactamase_B_6"/>
    <property type="match status" value="1"/>
</dbReference>
<feature type="compositionally biased region" description="Basic and acidic residues" evidence="5">
    <location>
        <begin position="620"/>
        <end position="636"/>
    </location>
</feature>
<evidence type="ECO:0000256" key="1">
    <source>
        <dbReference type="ARBA" id="ARBA00004123"/>
    </source>
</evidence>
<comment type="similarity">
    <text evidence="4">Belongs to the metallo-beta-lactamase superfamily. RNA-metabolizing metallo-beta-lactamase-like family. CPSF2/YSH1 subfamily.</text>
</comment>
<proteinExistence type="inferred from homology"/>
<dbReference type="Pfam" id="PF10996">
    <property type="entry name" value="Beta-Casp"/>
    <property type="match status" value="1"/>
</dbReference>
<accession>A0A1Y2BBC1</accession>
<feature type="region of interest" description="Disordered" evidence="5">
    <location>
        <begin position="613"/>
        <end position="643"/>
    </location>
</feature>
<name>A0A1Y2BBC1_9TREE</name>
<dbReference type="InterPro" id="IPR036866">
    <property type="entry name" value="RibonucZ/Hydroxyglut_hydro"/>
</dbReference>
<dbReference type="InterPro" id="IPR022712">
    <property type="entry name" value="Beta_Casp"/>
</dbReference>
<gene>
    <name evidence="7" type="ORF">BCR39DRAFT_526380</name>
</gene>
<keyword evidence="2 4" id="KW-0507">mRNA processing</keyword>
<evidence type="ECO:0000259" key="6">
    <source>
        <dbReference type="SMART" id="SM01027"/>
    </source>
</evidence>
<dbReference type="InterPro" id="IPR027075">
    <property type="entry name" value="CPSF2"/>
</dbReference>
<organism evidence="7 8">
    <name type="scientific">Naematelia encephala</name>
    <dbReference type="NCBI Taxonomy" id="71784"/>
    <lineage>
        <taxon>Eukaryota</taxon>
        <taxon>Fungi</taxon>
        <taxon>Dikarya</taxon>
        <taxon>Basidiomycota</taxon>
        <taxon>Agaricomycotina</taxon>
        <taxon>Tremellomycetes</taxon>
        <taxon>Tremellales</taxon>
        <taxon>Naemateliaceae</taxon>
        <taxon>Naematelia</taxon>
    </lineage>
</organism>
<keyword evidence="3 4" id="KW-0539">Nucleus</keyword>
<evidence type="ECO:0000256" key="4">
    <source>
        <dbReference type="RuleBase" id="RU365006"/>
    </source>
</evidence>
<dbReference type="OrthoDB" id="64353at2759"/>
<evidence type="ECO:0000256" key="3">
    <source>
        <dbReference type="ARBA" id="ARBA00023242"/>
    </source>
</evidence>
<feature type="region of interest" description="Disordered" evidence="5">
    <location>
        <begin position="116"/>
        <end position="142"/>
    </location>
</feature>
<feature type="compositionally biased region" description="Basic and acidic residues" evidence="5">
    <location>
        <begin position="503"/>
        <end position="512"/>
    </location>
</feature>
<dbReference type="Gene3D" id="3.60.15.10">
    <property type="entry name" value="Ribonuclease Z/Hydroxyacylglutathione hydrolase-like"/>
    <property type="match status" value="1"/>
</dbReference>
<dbReference type="FunCoup" id="A0A1Y2BBC1">
    <property type="interactions" value="757"/>
</dbReference>
<evidence type="ECO:0000256" key="2">
    <source>
        <dbReference type="ARBA" id="ARBA00022664"/>
    </source>
</evidence>
<protein>
    <recommendedName>
        <fullName evidence="4">Cleavage and polyadenylation specificity factor subunit 2</fullName>
    </recommendedName>
    <alternativeName>
        <fullName evidence="4">Cleavage and polyadenylation specificity factor 100 kDa subunit</fullName>
    </alternativeName>
</protein>
<dbReference type="PANTHER" id="PTHR45922">
    <property type="entry name" value="CLEAVAGE AND POLYADENYLATION SPECIFICITY FACTOR SUBUNIT 2"/>
    <property type="match status" value="1"/>
</dbReference>
<feature type="compositionally biased region" description="Basic and acidic residues" evidence="5">
    <location>
        <begin position="116"/>
        <end position="134"/>
    </location>
</feature>
<dbReference type="GO" id="GO:0003723">
    <property type="term" value="F:RNA binding"/>
    <property type="evidence" value="ECO:0007669"/>
    <property type="project" value="UniProtKB-KW"/>
</dbReference>
<dbReference type="InterPro" id="IPR001279">
    <property type="entry name" value="Metallo-B-lactamas"/>
</dbReference>
<feature type="region of interest" description="Disordered" evidence="5">
    <location>
        <begin position="782"/>
        <end position="821"/>
    </location>
</feature>
<comment type="caution">
    <text evidence="7">The sequence shown here is derived from an EMBL/GenBank/DDBJ whole genome shotgun (WGS) entry which is preliminary data.</text>
</comment>
<feature type="domain" description="Beta-Casp" evidence="6">
    <location>
        <begin position="284"/>
        <end position="439"/>
    </location>
</feature>
<keyword evidence="8" id="KW-1185">Reference proteome</keyword>
<comment type="subcellular location">
    <subcellularLocation>
        <location evidence="1 4">Nucleus</location>
    </subcellularLocation>
</comment>
<dbReference type="GO" id="GO:0005847">
    <property type="term" value="C:mRNA cleavage and polyadenylation specificity factor complex"/>
    <property type="evidence" value="ECO:0007669"/>
    <property type="project" value="InterPro"/>
</dbReference>
<feature type="region of interest" description="Disordered" evidence="5">
    <location>
        <begin position="503"/>
        <end position="535"/>
    </location>
</feature>
<evidence type="ECO:0000313" key="8">
    <source>
        <dbReference type="Proteomes" id="UP000193986"/>
    </source>
</evidence>
<dbReference type="SUPFAM" id="SSF56281">
    <property type="entry name" value="Metallo-hydrolase/oxidoreductase"/>
    <property type="match status" value="1"/>
</dbReference>
<dbReference type="Pfam" id="PF13299">
    <property type="entry name" value="CPSF100_C"/>
    <property type="match status" value="1"/>
</dbReference>
<sequence length="916" mass="100360">MITLTPISASAASSSPSEPVCYLLELDEARILLDMGQRDYRASSMQDRWEYEEKVRELAPTLDLVLLSHSPTTYLSLYPYARAHWGLTCPVYGTQPTVEMGRVVCLADVESWRGEHSVPEVEDEQRSNDPESSTRGKLPLKGPFVPTAEEVHEAFDWIKAIRYNQPLHLGGDLAHLLLTPFPSGHVLGGTLFKLRSPTSGTVLYAVGMNHTAERHIDGLVGAQGGVSGYAEGVMRPDLLVVESGRSQTTNAKRRDREKAFLDLITSTLESNRSLLLPTDPSPRLLELLVLLDQHWTFKLNPPRPARIPWQYPLCLVSRTGQDMINFAKSLIEWMGGVIRDSGAEEVVVAALAGKKKGRRRRMVGDGESGPLDFRNVQFFASPTDLLQAYPLSRPKLVLAIPPTMSHGPSRWLFTTIAGLEGNIVLLTSRSEEGTFARDLFDRWEKQQEDKAKYGQGGIGAPTVLAGQIELEINSKVPLIGAELEAHLEAERLAKEREAAQKAAVDRSRRMLEADDLESDSESEASSVDDTDRMLMTRKTDANANAYAGDGEDRTTQMSFDIFVKGQQMRVGRGGGAEMARFRMFPYIEKRGRKVDDFGEGLDIGQWLRKGREIEEEGETEEVREAKKRKLEEEEKQQVAPEPPSKFITETVKVEAKASVAFVDMEGLHDGQAIRTILSDLQPRKMILVRGVQAATEALVDFLESSASATRDVFAPKLGQEIKIGEHVASYSIMLGDTISAGLSSKWSKFEGYEVAMIDGKIALSAGSTIPVLELANTVLPLPPQDVKPEIEPEPETDEIMVKSERSPSPSPPPHPSKPEPIAFLPKSLPGSLFVGDLRLAQLKSRLASLSIPAEFAGEGVLICGPGINAGDQASAGSIVAVRKLENGRIVLEGAVGKVYGAVRKEVYGGFARVAGV</sequence>
<dbReference type="AlphaFoldDB" id="A0A1Y2BBC1"/>
<dbReference type="EMBL" id="MCFC01000015">
    <property type="protein sequence ID" value="ORY31385.1"/>
    <property type="molecule type" value="Genomic_DNA"/>
</dbReference>
<evidence type="ECO:0000313" key="7">
    <source>
        <dbReference type="EMBL" id="ORY31385.1"/>
    </source>
</evidence>